<name>A0A8I6YPN6_HORVV</name>
<reference evidence="3" key="2">
    <citation type="submission" date="2020-10" db="EMBL/GenBank/DDBJ databases">
        <authorList>
            <person name="Scholz U."/>
            <person name="Mascher M."/>
            <person name="Fiebig A."/>
        </authorList>
    </citation>
    <scope>NUCLEOTIDE SEQUENCE [LARGE SCALE GENOMIC DNA]</scope>
    <source>
        <strain evidence="3">cv. Morex</strain>
    </source>
</reference>
<evidence type="ECO:0000313" key="3">
    <source>
        <dbReference type="EnsemblPlants" id="HORVU.MOREX.r3.7HG0751830.1.CDS1"/>
    </source>
</evidence>
<evidence type="ECO:0000259" key="1">
    <source>
        <dbReference type="Pfam" id="PF12937"/>
    </source>
</evidence>
<organism evidence="3 4">
    <name type="scientific">Hordeum vulgare subsp. vulgare</name>
    <name type="common">Domesticated barley</name>
    <dbReference type="NCBI Taxonomy" id="112509"/>
    <lineage>
        <taxon>Eukaryota</taxon>
        <taxon>Viridiplantae</taxon>
        <taxon>Streptophyta</taxon>
        <taxon>Embryophyta</taxon>
        <taxon>Tracheophyta</taxon>
        <taxon>Spermatophyta</taxon>
        <taxon>Magnoliopsida</taxon>
        <taxon>Liliopsida</taxon>
        <taxon>Poales</taxon>
        <taxon>Poaceae</taxon>
        <taxon>BOP clade</taxon>
        <taxon>Pooideae</taxon>
        <taxon>Triticodae</taxon>
        <taxon>Triticeae</taxon>
        <taxon>Hordeinae</taxon>
        <taxon>Hordeum</taxon>
    </lineage>
</organism>
<evidence type="ECO:0000259" key="2">
    <source>
        <dbReference type="Pfam" id="PF24523"/>
    </source>
</evidence>
<dbReference type="InterPro" id="IPR001810">
    <property type="entry name" value="F-box_dom"/>
</dbReference>
<protein>
    <recommendedName>
        <fullName evidence="5">F-box domain-containing protein</fullName>
    </recommendedName>
</protein>
<dbReference type="InterPro" id="IPR036047">
    <property type="entry name" value="F-box-like_dom_sf"/>
</dbReference>
<dbReference type="EnsemblPlants" id="HORVU.MOREX.r3.7HG0751830.1">
    <property type="protein sequence ID" value="HORVU.MOREX.r3.7HG0751830.1.CDS1"/>
    <property type="gene ID" value="HORVU.MOREX.r3.7HG0751830"/>
</dbReference>
<dbReference type="Proteomes" id="UP000011116">
    <property type="component" value="Chromosome 7H"/>
</dbReference>
<dbReference type="AlphaFoldDB" id="A0A8I6YPN6"/>
<dbReference type="Pfam" id="PF24523">
    <property type="entry name" value="DUF7595"/>
    <property type="match status" value="1"/>
</dbReference>
<feature type="domain" description="F-box" evidence="1">
    <location>
        <begin position="14"/>
        <end position="58"/>
    </location>
</feature>
<dbReference type="PANTHER" id="PTHR35828">
    <property type="entry name" value="OS08G0203800 PROTEIN-RELATED"/>
    <property type="match status" value="1"/>
</dbReference>
<sequence length="408" mass="46306">MAPRKHQRKNNNAWRLPADLLLEIIACSDPGTLVRCAATCKPLRRDILHPSFIRRISQPGGIVPPHHLLAYLHTCPMRNKSRHQGPLLSPVHPATTAVSSFIDEDLAPYLLRRDISLLRRYNPVTSRGGLVVLRRRRDIRKVERPSEFNPDICVYNPVTGDRTYLSDPPRLSKHCYLMKWVLLTAADGIGCSFMLLVADVRLYNKSITLQIAESSEAGGTSWGPLIINRPNRVSSGWIQDDREAVVLHGGIINWLLSHVNKILTYDIHAERLRTTKTPPTQGKHTQRILGTSSDGWLRLVIAEGFMITTWLSLSSGWTRESVIDTEHKLQSLHPYISPPTCMEIEFERSGETSGVVLLRACRHGQHRCLGPLILLDLETKEMRRQNSYPSLLFELDLLQLLQKMKPFL</sequence>
<dbReference type="SUPFAM" id="SSF81383">
    <property type="entry name" value="F-box domain"/>
    <property type="match status" value="1"/>
</dbReference>
<reference evidence="3" key="3">
    <citation type="submission" date="2022-01" db="UniProtKB">
        <authorList>
            <consortium name="EnsemblPlants"/>
        </authorList>
    </citation>
    <scope>IDENTIFICATION</scope>
    <source>
        <strain evidence="3">subsp. vulgare</strain>
    </source>
</reference>
<feature type="domain" description="DUF7595" evidence="2">
    <location>
        <begin position="108"/>
        <end position="407"/>
    </location>
</feature>
<reference evidence="4" key="1">
    <citation type="journal article" date="2012" name="Nature">
        <title>A physical, genetic and functional sequence assembly of the barley genome.</title>
        <authorList>
            <consortium name="The International Barley Genome Sequencing Consortium"/>
            <person name="Mayer K.F."/>
            <person name="Waugh R."/>
            <person name="Brown J.W."/>
            <person name="Schulman A."/>
            <person name="Langridge P."/>
            <person name="Platzer M."/>
            <person name="Fincher G.B."/>
            <person name="Muehlbauer G.J."/>
            <person name="Sato K."/>
            <person name="Close T.J."/>
            <person name="Wise R.P."/>
            <person name="Stein N."/>
        </authorList>
    </citation>
    <scope>NUCLEOTIDE SEQUENCE [LARGE SCALE GENOMIC DNA]</scope>
    <source>
        <strain evidence="4">cv. Morex</strain>
    </source>
</reference>
<dbReference type="CDD" id="cd09917">
    <property type="entry name" value="F-box_SF"/>
    <property type="match status" value="1"/>
</dbReference>
<dbReference type="Gramene" id="HORVU.MOREX.r2.7HG0623660.1">
    <property type="protein sequence ID" value="HORVU.MOREX.r2.7HG0623660.1.CDS.1"/>
    <property type="gene ID" value="HORVU.MOREX.r2.7HG0623660"/>
</dbReference>
<dbReference type="PANTHER" id="PTHR35828:SF50">
    <property type="entry name" value="F-BOX DOMAIN-CONTAINING PROTEIN"/>
    <property type="match status" value="1"/>
</dbReference>
<evidence type="ECO:0000313" key="4">
    <source>
        <dbReference type="Proteomes" id="UP000011116"/>
    </source>
</evidence>
<proteinExistence type="predicted"/>
<dbReference type="Gramene" id="HORVU.MOREX.r3.7HG0751830.1">
    <property type="protein sequence ID" value="HORVU.MOREX.r3.7HG0751830.1.CDS1"/>
    <property type="gene ID" value="HORVU.MOREX.r3.7HG0751830"/>
</dbReference>
<keyword evidence="4" id="KW-1185">Reference proteome</keyword>
<gene>
    <name evidence="3" type="primary">LOC123408571</name>
</gene>
<dbReference type="KEGG" id="hvg:123408571"/>
<dbReference type="Pfam" id="PF12937">
    <property type="entry name" value="F-box-like"/>
    <property type="match status" value="1"/>
</dbReference>
<dbReference type="OrthoDB" id="694444at2759"/>
<dbReference type="InterPro" id="IPR056016">
    <property type="entry name" value="DUF7595"/>
</dbReference>
<accession>A0A8I6YPN6</accession>
<dbReference type="GeneID" id="123408571"/>
<dbReference type="RefSeq" id="XP_044957582.1">
    <property type="nucleotide sequence ID" value="XM_045101647.1"/>
</dbReference>
<evidence type="ECO:0008006" key="5">
    <source>
        <dbReference type="Google" id="ProtNLM"/>
    </source>
</evidence>